<keyword evidence="2" id="KW-0479">Metal-binding</keyword>
<evidence type="ECO:0000256" key="6">
    <source>
        <dbReference type="ARBA" id="ARBA00023163"/>
    </source>
</evidence>
<evidence type="ECO:0000256" key="7">
    <source>
        <dbReference type="ARBA" id="ARBA00023242"/>
    </source>
</evidence>
<feature type="domain" description="C2H2-type" evidence="10">
    <location>
        <begin position="39"/>
        <end position="66"/>
    </location>
</feature>
<dbReference type="AlphaFoldDB" id="A0A1D1YC70"/>
<feature type="compositionally biased region" description="Polar residues" evidence="9">
    <location>
        <begin position="1"/>
        <end position="14"/>
    </location>
</feature>
<keyword evidence="6" id="KW-0804">Transcription</keyword>
<evidence type="ECO:0000313" key="11">
    <source>
        <dbReference type="EMBL" id="JAT52232.1"/>
    </source>
</evidence>
<feature type="compositionally biased region" description="Basic and acidic residues" evidence="9">
    <location>
        <begin position="171"/>
        <end position="183"/>
    </location>
</feature>
<evidence type="ECO:0000256" key="9">
    <source>
        <dbReference type="SAM" id="MobiDB-lite"/>
    </source>
</evidence>
<comment type="subcellular location">
    <subcellularLocation>
        <location evidence="1">Nucleus</location>
    </subcellularLocation>
</comment>
<feature type="compositionally biased region" description="Basic residues" evidence="9">
    <location>
        <begin position="59"/>
        <end position="68"/>
    </location>
</feature>
<dbReference type="InterPro" id="IPR052426">
    <property type="entry name" value="Plant_dev_regulator"/>
</dbReference>
<feature type="region of interest" description="Disordered" evidence="9">
    <location>
        <begin position="56"/>
        <end position="103"/>
    </location>
</feature>
<feature type="region of interest" description="Disordered" evidence="9">
    <location>
        <begin position="1"/>
        <end position="40"/>
    </location>
</feature>
<dbReference type="PROSITE" id="PS50157">
    <property type="entry name" value="ZINC_FINGER_C2H2_2"/>
    <property type="match status" value="1"/>
</dbReference>
<evidence type="ECO:0000256" key="8">
    <source>
        <dbReference type="PROSITE-ProRule" id="PRU00042"/>
    </source>
</evidence>
<dbReference type="SUPFAM" id="SSF57667">
    <property type="entry name" value="beta-beta-alpha zinc fingers"/>
    <property type="match status" value="1"/>
</dbReference>
<keyword evidence="3 8" id="KW-0863">Zinc-finger</keyword>
<dbReference type="GO" id="GO:0008270">
    <property type="term" value="F:zinc ion binding"/>
    <property type="evidence" value="ECO:0007669"/>
    <property type="project" value="UniProtKB-KW"/>
</dbReference>
<protein>
    <submittedName>
        <fullName evidence="11">Transcriptional regulator TAC1</fullName>
    </submittedName>
</protein>
<dbReference type="PANTHER" id="PTHR45801:SF117">
    <property type="entry name" value="OS07G0417400 PROTEIN"/>
    <property type="match status" value="1"/>
</dbReference>
<evidence type="ECO:0000256" key="4">
    <source>
        <dbReference type="ARBA" id="ARBA00022833"/>
    </source>
</evidence>
<reference evidence="11" key="1">
    <citation type="submission" date="2015-07" db="EMBL/GenBank/DDBJ databases">
        <title>Transcriptome Assembly of Anthurium amnicola.</title>
        <authorList>
            <person name="Suzuki J."/>
        </authorList>
    </citation>
    <scope>NUCLEOTIDE SEQUENCE</scope>
</reference>
<dbReference type="Gene3D" id="3.30.160.60">
    <property type="entry name" value="Classic Zinc Finger"/>
    <property type="match status" value="1"/>
</dbReference>
<dbReference type="EMBL" id="GDJX01015704">
    <property type="protein sequence ID" value="JAT52232.1"/>
    <property type="molecule type" value="Transcribed_RNA"/>
</dbReference>
<dbReference type="InterPro" id="IPR036236">
    <property type="entry name" value="Znf_C2H2_sf"/>
</dbReference>
<sequence>MQHTGNHGDSTSKASSEEIDSPEQVNDDDDDDAGTGRPYECMFCRRGFSTAQALGGHMNIHRRDRARIRQPPPPAPDKPEEEPDVLHHGAGYPHPYSPYRAPHPPLTGSLRNYALSFPSAGSSSSSATAVLGAEASLPVEDGGGVRVWQRRRELSLFGGDLHLGLGLHVDARPPHDQYRRGSNEEDTGLDLELRLGHVP</sequence>
<accession>A0A1D1YC70</accession>
<dbReference type="PANTHER" id="PTHR45801">
    <property type="entry name" value="OS07G0101800 PROTEIN"/>
    <property type="match status" value="1"/>
</dbReference>
<dbReference type="InterPro" id="IPR013087">
    <property type="entry name" value="Znf_C2H2_type"/>
</dbReference>
<dbReference type="PROSITE" id="PS00028">
    <property type="entry name" value="ZINC_FINGER_C2H2_1"/>
    <property type="match status" value="1"/>
</dbReference>
<evidence type="ECO:0000256" key="5">
    <source>
        <dbReference type="ARBA" id="ARBA00023015"/>
    </source>
</evidence>
<feature type="region of interest" description="Disordered" evidence="9">
    <location>
        <begin position="171"/>
        <end position="199"/>
    </location>
</feature>
<gene>
    <name evidence="11" type="primary">TAC1</name>
    <name evidence="11" type="ORF">g.6495</name>
</gene>
<keyword evidence="7" id="KW-0539">Nucleus</keyword>
<keyword evidence="4" id="KW-0862">Zinc</keyword>
<evidence type="ECO:0000256" key="2">
    <source>
        <dbReference type="ARBA" id="ARBA00022723"/>
    </source>
</evidence>
<keyword evidence="5" id="KW-0805">Transcription regulation</keyword>
<evidence type="ECO:0000256" key="1">
    <source>
        <dbReference type="ARBA" id="ARBA00004123"/>
    </source>
</evidence>
<dbReference type="GO" id="GO:0005634">
    <property type="term" value="C:nucleus"/>
    <property type="evidence" value="ECO:0007669"/>
    <property type="project" value="UniProtKB-SubCell"/>
</dbReference>
<evidence type="ECO:0000256" key="3">
    <source>
        <dbReference type="ARBA" id="ARBA00022771"/>
    </source>
</evidence>
<name>A0A1D1YC70_9ARAE</name>
<feature type="compositionally biased region" description="Acidic residues" evidence="9">
    <location>
        <begin position="17"/>
        <end position="33"/>
    </location>
</feature>
<proteinExistence type="predicted"/>
<organism evidence="11">
    <name type="scientific">Anthurium amnicola</name>
    <dbReference type="NCBI Taxonomy" id="1678845"/>
    <lineage>
        <taxon>Eukaryota</taxon>
        <taxon>Viridiplantae</taxon>
        <taxon>Streptophyta</taxon>
        <taxon>Embryophyta</taxon>
        <taxon>Tracheophyta</taxon>
        <taxon>Spermatophyta</taxon>
        <taxon>Magnoliopsida</taxon>
        <taxon>Liliopsida</taxon>
        <taxon>Araceae</taxon>
        <taxon>Pothoideae</taxon>
        <taxon>Potheae</taxon>
        <taxon>Anthurium</taxon>
    </lineage>
</organism>
<evidence type="ECO:0000259" key="10">
    <source>
        <dbReference type="PROSITE" id="PS50157"/>
    </source>
</evidence>